<dbReference type="EMBL" id="JBHRXE010000001">
    <property type="protein sequence ID" value="MFC3567979.1"/>
    <property type="molecule type" value="Genomic_DNA"/>
</dbReference>
<comment type="caution">
    <text evidence="1">The sequence shown here is derived from an EMBL/GenBank/DDBJ whole genome shotgun (WGS) entry which is preliminary data.</text>
</comment>
<dbReference type="RefSeq" id="WP_379027493.1">
    <property type="nucleotide sequence ID" value="NZ_JBHRXE010000001.1"/>
</dbReference>
<organism evidence="1 2">
    <name type="scientific">Paracoccus simplex</name>
    <dbReference type="NCBI Taxonomy" id="2086346"/>
    <lineage>
        <taxon>Bacteria</taxon>
        <taxon>Pseudomonadati</taxon>
        <taxon>Pseudomonadota</taxon>
        <taxon>Alphaproteobacteria</taxon>
        <taxon>Rhodobacterales</taxon>
        <taxon>Paracoccaceae</taxon>
        <taxon>Paracoccus</taxon>
    </lineage>
</organism>
<sequence>MDTDQVLDPVRFLADAPMLSGSRPEPLPQGSVVIRDLAEAMLLETEQGPPQRYRIWHDSLEQRLAAFWLSNQRALLRSSGDNVPLYLKRFFRRRSK</sequence>
<accession>A0ABV7RXG1</accession>
<dbReference type="Proteomes" id="UP001595596">
    <property type="component" value="Unassembled WGS sequence"/>
</dbReference>
<keyword evidence="2" id="KW-1185">Reference proteome</keyword>
<protein>
    <submittedName>
        <fullName evidence="1">Uncharacterized protein</fullName>
    </submittedName>
</protein>
<name>A0ABV7RXG1_9RHOB</name>
<proteinExistence type="predicted"/>
<evidence type="ECO:0000313" key="1">
    <source>
        <dbReference type="EMBL" id="MFC3567979.1"/>
    </source>
</evidence>
<gene>
    <name evidence="1" type="ORF">ACFOMP_00730</name>
</gene>
<reference evidence="2" key="1">
    <citation type="journal article" date="2019" name="Int. J. Syst. Evol. Microbiol.">
        <title>The Global Catalogue of Microorganisms (GCM) 10K type strain sequencing project: providing services to taxonomists for standard genome sequencing and annotation.</title>
        <authorList>
            <consortium name="The Broad Institute Genomics Platform"/>
            <consortium name="The Broad Institute Genome Sequencing Center for Infectious Disease"/>
            <person name="Wu L."/>
            <person name="Ma J."/>
        </authorList>
    </citation>
    <scope>NUCLEOTIDE SEQUENCE [LARGE SCALE GENOMIC DNA]</scope>
    <source>
        <strain evidence="2">VKM B-3226</strain>
    </source>
</reference>
<evidence type="ECO:0000313" key="2">
    <source>
        <dbReference type="Proteomes" id="UP001595596"/>
    </source>
</evidence>